<dbReference type="PANTHER" id="PTHR43540">
    <property type="entry name" value="PEROXYUREIDOACRYLATE/UREIDOACRYLATE AMIDOHYDROLASE-RELATED"/>
    <property type="match status" value="1"/>
</dbReference>
<dbReference type="SUPFAM" id="SSF52499">
    <property type="entry name" value="Isochorismatase-like hydrolases"/>
    <property type="match status" value="1"/>
</dbReference>
<evidence type="ECO:0000256" key="1">
    <source>
        <dbReference type="ARBA" id="ARBA00022801"/>
    </source>
</evidence>
<dbReference type="Proteomes" id="UP000320580">
    <property type="component" value="Chromosome"/>
</dbReference>
<dbReference type="RefSeq" id="WP_146481587.1">
    <property type="nucleotide sequence ID" value="NZ_CP042266.1"/>
</dbReference>
<dbReference type="InterPro" id="IPR000868">
    <property type="entry name" value="Isochorismatase-like_dom"/>
</dbReference>
<reference evidence="4 5" key="1">
    <citation type="submission" date="2019-07" db="EMBL/GenBank/DDBJ databases">
        <authorList>
            <person name="Zhu P."/>
        </authorList>
    </citation>
    <scope>NUCLEOTIDE SEQUENCE [LARGE SCALE GENOMIC DNA]</scope>
    <source>
        <strain evidence="4 5">SSL-25</strain>
    </source>
</reference>
<dbReference type="InterPro" id="IPR036380">
    <property type="entry name" value="Isochorismatase-like_sf"/>
</dbReference>
<dbReference type="InterPro" id="IPR050272">
    <property type="entry name" value="Isochorismatase-like_hydrls"/>
</dbReference>
<protein>
    <submittedName>
        <fullName evidence="4">Isochorismatase family protein</fullName>
    </submittedName>
</protein>
<dbReference type="EMBL" id="CP042266">
    <property type="protein sequence ID" value="QDY78268.1"/>
    <property type="molecule type" value="Genomic_DNA"/>
</dbReference>
<dbReference type="Pfam" id="PF00857">
    <property type="entry name" value="Isochorismatase"/>
    <property type="match status" value="1"/>
</dbReference>
<gene>
    <name evidence="4" type="ORF">FQU76_19215</name>
</gene>
<feature type="region of interest" description="Disordered" evidence="2">
    <location>
        <begin position="50"/>
        <end position="77"/>
    </location>
</feature>
<feature type="domain" description="Isochorismatase-like" evidence="3">
    <location>
        <begin position="5"/>
        <end position="135"/>
    </location>
</feature>
<proteinExistence type="predicted"/>
<keyword evidence="1" id="KW-0378">Hydrolase</keyword>
<evidence type="ECO:0000313" key="4">
    <source>
        <dbReference type="EMBL" id="QDY78268.1"/>
    </source>
</evidence>
<dbReference type="KEGG" id="sqz:FQU76_19215"/>
<dbReference type="GO" id="GO:0016787">
    <property type="term" value="F:hydrolase activity"/>
    <property type="evidence" value="ECO:0007669"/>
    <property type="project" value="UniProtKB-KW"/>
</dbReference>
<evidence type="ECO:0000256" key="2">
    <source>
        <dbReference type="SAM" id="MobiDB-lite"/>
    </source>
</evidence>
<organism evidence="4 5">
    <name type="scientific">Streptomyces qinzhouensis</name>
    <dbReference type="NCBI Taxonomy" id="2599401"/>
    <lineage>
        <taxon>Bacteria</taxon>
        <taxon>Bacillati</taxon>
        <taxon>Actinomycetota</taxon>
        <taxon>Actinomycetes</taxon>
        <taxon>Kitasatosporales</taxon>
        <taxon>Streptomycetaceae</taxon>
        <taxon>Streptomyces</taxon>
    </lineage>
</organism>
<dbReference type="AlphaFoldDB" id="A0A5B8IHX3"/>
<dbReference type="Gene3D" id="3.40.50.850">
    <property type="entry name" value="Isochorismatase-like"/>
    <property type="match status" value="1"/>
</dbReference>
<accession>A0A5B8IHX3</accession>
<name>A0A5B8IHX3_9ACTN</name>
<keyword evidence="5" id="KW-1185">Reference proteome</keyword>
<evidence type="ECO:0000313" key="5">
    <source>
        <dbReference type="Proteomes" id="UP000320580"/>
    </source>
</evidence>
<evidence type="ECO:0000259" key="3">
    <source>
        <dbReference type="Pfam" id="PF00857"/>
    </source>
</evidence>
<dbReference type="OrthoDB" id="3174612at2"/>
<sequence length="187" mass="19656">MPHTAALLVIDLQNTMVSIAHRPAPVLAAVAGLRERAIAAGVPVVTVQHRGEGLEPGTDGWRPAPEIAPGDDEPTVHKTSADSFLGTDLDETLRGLGVTEVVVTGFATEICVDTTARQAVSHGYDLLLVADGHLTSVRPEDSPYAPPEASVAHHNEIFRTIRFPGRSIRVLPAAEVDFTAPPASAAP</sequence>